<sequence>MYGWRGRLGLILPNVNTVMEPEFNSVLPDGINCYVSRVIVRGEFNLSTLIEMAEGIERATEELKEIADVIGYGCTSGSFAKGSDWDQELIKRIEKTSGSFATTSATSLVKALKTLKIEKIALATPYTQEVNEQQKKFFENEGFDIVNMKGLNVGKHGGQGFYYPSDAFRLAKEVVTPNSDAILISCTNFRTFEIIEPLEND</sequence>
<dbReference type="AlphaFoldDB" id="X1T9C4"/>
<dbReference type="PANTHER" id="PTHR40267">
    <property type="entry name" value="BLR3294 PROTEIN"/>
    <property type="match status" value="1"/>
</dbReference>
<organism evidence="1">
    <name type="scientific">marine sediment metagenome</name>
    <dbReference type="NCBI Taxonomy" id="412755"/>
    <lineage>
        <taxon>unclassified sequences</taxon>
        <taxon>metagenomes</taxon>
        <taxon>ecological metagenomes</taxon>
    </lineage>
</organism>
<name>X1T9C4_9ZZZZ</name>
<evidence type="ECO:0008006" key="2">
    <source>
        <dbReference type="Google" id="ProtNLM"/>
    </source>
</evidence>
<dbReference type="PANTHER" id="PTHR40267:SF1">
    <property type="entry name" value="BLR3294 PROTEIN"/>
    <property type="match status" value="1"/>
</dbReference>
<dbReference type="EMBL" id="BARW01007572">
    <property type="protein sequence ID" value="GAI87961.1"/>
    <property type="molecule type" value="Genomic_DNA"/>
</dbReference>
<gene>
    <name evidence="1" type="ORF">S12H4_15725</name>
</gene>
<dbReference type="PIRSF" id="PIRSF015736">
    <property type="entry name" value="MI"/>
    <property type="match status" value="1"/>
</dbReference>
<dbReference type="Pfam" id="PF17645">
    <property type="entry name" value="Amdase"/>
    <property type="match status" value="1"/>
</dbReference>
<feature type="non-terminal residue" evidence="1">
    <location>
        <position position="201"/>
    </location>
</feature>
<protein>
    <recommendedName>
        <fullName evidence="2">Maleate cis-trans isomerase</fullName>
    </recommendedName>
</protein>
<dbReference type="InterPro" id="IPR053714">
    <property type="entry name" value="Iso_Racemase_Enz_sf"/>
</dbReference>
<accession>X1T9C4</accession>
<dbReference type="Gene3D" id="3.40.50.12500">
    <property type="match status" value="1"/>
</dbReference>
<proteinExistence type="predicted"/>
<evidence type="ECO:0000313" key="1">
    <source>
        <dbReference type="EMBL" id="GAI87961.1"/>
    </source>
</evidence>
<comment type="caution">
    <text evidence="1">The sequence shown here is derived from an EMBL/GenBank/DDBJ whole genome shotgun (WGS) entry which is preliminary data.</text>
</comment>
<reference evidence="1" key="1">
    <citation type="journal article" date="2014" name="Front. Microbiol.">
        <title>High frequency of phylogenetically diverse reductive dehalogenase-homologous genes in deep subseafloor sedimentary metagenomes.</title>
        <authorList>
            <person name="Kawai M."/>
            <person name="Futagami T."/>
            <person name="Toyoda A."/>
            <person name="Takaki Y."/>
            <person name="Nishi S."/>
            <person name="Hori S."/>
            <person name="Arai W."/>
            <person name="Tsubouchi T."/>
            <person name="Morono Y."/>
            <person name="Uchiyama I."/>
            <person name="Ito T."/>
            <person name="Fujiyama A."/>
            <person name="Inagaki F."/>
            <person name="Takami H."/>
        </authorList>
    </citation>
    <scope>NUCLEOTIDE SEQUENCE</scope>
    <source>
        <strain evidence="1">Expedition CK06-06</strain>
    </source>
</reference>
<dbReference type="InterPro" id="IPR026286">
    <property type="entry name" value="MaiA/AMDase"/>
</dbReference>